<accession>A0A9N8WKI9</accession>
<organism evidence="1 2">
    <name type="scientific">Dentiscutata erythropus</name>
    <dbReference type="NCBI Taxonomy" id="1348616"/>
    <lineage>
        <taxon>Eukaryota</taxon>
        <taxon>Fungi</taxon>
        <taxon>Fungi incertae sedis</taxon>
        <taxon>Mucoromycota</taxon>
        <taxon>Glomeromycotina</taxon>
        <taxon>Glomeromycetes</taxon>
        <taxon>Diversisporales</taxon>
        <taxon>Gigasporaceae</taxon>
        <taxon>Dentiscutata</taxon>
    </lineage>
</organism>
<evidence type="ECO:0000313" key="1">
    <source>
        <dbReference type="EMBL" id="CAG8490381.1"/>
    </source>
</evidence>
<keyword evidence="2" id="KW-1185">Reference proteome</keyword>
<dbReference type="EMBL" id="CAJVPY010000750">
    <property type="protein sequence ID" value="CAG8490381.1"/>
    <property type="molecule type" value="Genomic_DNA"/>
</dbReference>
<gene>
    <name evidence="1" type="ORF">DERYTH_LOCUS2385</name>
</gene>
<evidence type="ECO:0000313" key="2">
    <source>
        <dbReference type="Proteomes" id="UP000789405"/>
    </source>
</evidence>
<dbReference type="AlphaFoldDB" id="A0A9N8WKI9"/>
<proteinExistence type="predicted"/>
<dbReference type="Proteomes" id="UP000789405">
    <property type="component" value="Unassembled WGS sequence"/>
</dbReference>
<comment type="caution">
    <text evidence="1">The sequence shown here is derived from an EMBL/GenBank/DDBJ whole genome shotgun (WGS) entry which is preliminary data.</text>
</comment>
<sequence>MNKQNVEIIEQSDQNVKNLMNCDFQTRAPLSNIQINSISPTNPGIYGSANPHPNAFKKNQLLGAVNS</sequence>
<dbReference type="OrthoDB" id="2437509at2759"/>
<protein>
    <submittedName>
        <fullName evidence="1">27709_t:CDS:1</fullName>
    </submittedName>
</protein>
<name>A0A9N8WKI9_9GLOM</name>
<reference evidence="1" key="1">
    <citation type="submission" date="2021-06" db="EMBL/GenBank/DDBJ databases">
        <authorList>
            <person name="Kallberg Y."/>
            <person name="Tangrot J."/>
            <person name="Rosling A."/>
        </authorList>
    </citation>
    <scope>NUCLEOTIDE SEQUENCE</scope>
    <source>
        <strain evidence="1">MA453B</strain>
    </source>
</reference>